<keyword evidence="1" id="KW-1133">Transmembrane helix</keyword>
<organism evidence="2 3">
    <name type="scientific">Thermoanaerobacter uzonensis DSM 18761</name>
    <dbReference type="NCBI Taxonomy" id="1123369"/>
    <lineage>
        <taxon>Bacteria</taxon>
        <taxon>Bacillati</taxon>
        <taxon>Bacillota</taxon>
        <taxon>Clostridia</taxon>
        <taxon>Thermoanaerobacterales</taxon>
        <taxon>Thermoanaerobacteraceae</taxon>
        <taxon>Thermoanaerobacter</taxon>
    </lineage>
</organism>
<dbReference type="RefSeq" id="WP_072968833.1">
    <property type="nucleotide sequence ID" value="NZ_FQUR01000011.1"/>
</dbReference>
<proteinExistence type="predicted"/>
<name>A0A1M4XNP3_9THEO</name>
<protein>
    <submittedName>
        <fullName evidence="2">Uncharacterized protein</fullName>
    </submittedName>
</protein>
<keyword evidence="1" id="KW-0812">Transmembrane</keyword>
<reference evidence="3" key="1">
    <citation type="submission" date="2016-11" db="EMBL/GenBank/DDBJ databases">
        <authorList>
            <person name="Varghese N."/>
            <person name="Submissions S."/>
        </authorList>
    </citation>
    <scope>NUCLEOTIDE SEQUENCE [LARGE SCALE GENOMIC DNA]</scope>
    <source>
        <strain evidence="3">DSM 18761</strain>
    </source>
</reference>
<dbReference type="EMBL" id="FQUR01000011">
    <property type="protein sequence ID" value="SHE95119.1"/>
    <property type="molecule type" value="Genomic_DNA"/>
</dbReference>
<keyword evidence="1" id="KW-0472">Membrane</keyword>
<keyword evidence="3" id="KW-1185">Reference proteome</keyword>
<evidence type="ECO:0000256" key="1">
    <source>
        <dbReference type="SAM" id="Phobius"/>
    </source>
</evidence>
<feature type="transmembrane region" description="Helical" evidence="1">
    <location>
        <begin position="14"/>
        <end position="32"/>
    </location>
</feature>
<feature type="transmembrane region" description="Helical" evidence="1">
    <location>
        <begin position="146"/>
        <end position="168"/>
    </location>
</feature>
<dbReference type="AlphaFoldDB" id="A0A1M4XNP3"/>
<evidence type="ECO:0000313" key="2">
    <source>
        <dbReference type="EMBL" id="SHE95119.1"/>
    </source>
</evidence>
<sequence length="191" mass="22114">MMINKKDSTKIKKIIMKSFPVIISFGISYLIVKNIESVAKGTVAFIKDDFVLNFFIVLLSLAIAVIALLYSNVEKIRESLYRVFKNREDIDIGKLEEKIASIFRELKGDTLFIFLSLVVSWVAIIVREVKEIDIMIFNINKKELCYIIEMNSIILTLYALWDIILTLFKLSEASQELSQRLFNFDISNKNK</sequence>
<evidence type="ECO:0000313" key="3">
    <source>
        <dbReference type="Proteomes" id="UP000184127"/>
    </source>
</evidence>
<feature type="transmembrane region" description="Helical" evidence="1">
    <location>
        <begin position="52"/>
        <end position="73"/>
    </location>
</feature>
<dbReference type="Proteomes" id="UP000184127">
    <property type="component" value="Unassembled WGS sequence"/>
</dbReference>
<accession>A0A1M4XNP3</accession>
<gene>
    <name evidence="2" type="ORF">SAMN02745195_01532</name>
</gene>